<evidence type="ECO:0000313" key="8">
    <source>
        <dbReference type="Proteomes" id="UP000664132"/>
    </source>
</evidence>
<evidence type="ECO:0000256" key="3">
    <source>
        <dbReference type="ARBA" id="ARBA00029814"/>
    </source>
</evidence>
<dbReference type="SUPFAM" id="SSF52402">
    <property type="entry name" value="Adenine nucleotide alpha hydrolases-like"/>
    <property type="match status" value="1"/>
</dbReference>
<sequence>MTESLQVIALISGGKDSFFSLLHCIQNGHQVVALGNLYPAPPISALAPRRPDAANHGADSEEEQDLNSFMYQTVGHTVIPLYEQSLGIPLYRQQIVGGAVQTGTSYGFADRRGTRTSESDVESLMKDLDVKDEEKDETESLVPLLKRIMAEHPTANALSTGAILSTYQRTRVESVAIRLGLTPLSFLWQYPILPPSTQISLLEDMQAISLDARIVKVASGGLDESFLWQNVASQQVMRRIEKSMKRFGTDGDGAVLGEGGEFETLVVNGPASLFKGRIVVEEKDRKVVREGGGSAWLKILDARVVMKEEEEYEETQCRTPEILESRFSKILASLDDVNKGDLSLKSKGSSTKSESSPVQLSPQLLTRELKSHEILHWTFNASQSFTDESISTQASNTIEEIRCRLHETSLQPSDIISAVIILRSMQDFASINKVYGSLFTKPNPPSRVTISCGDLLPSSLSMIIHLTIHNTSSTPMLRKALHVQSRSYWAPANIGPYSQATSIILPSSPNSQAQTPTSLVSIAGQIPLIPHTMNLPQENIQDAEQNFKFQAILSLQHLVRIAREMHISWLNSCVAYLPASASSLISQRSQVLARAWKLLHQEPSSLDDDDEDDADDQPRDLWEEKHYAGMEVRGAAKDERAYPAWDSVNMSSRVGGDASPPFWTAEVEELPRGSAVEWAAGVGIVGAKIVLLSSRREGAYTIHQTRLPATTITTLLLDHTASLSTIIATLDQALSSLGLDQGMQKETSGAWVDVSISGLREQGDFGGAVPCRTIWDAEGRRMAAVLVFEGF</sequence>
<evidence type="ECO:0000259" key="6">
    <source>
        <dbReference type="Pfam" id="PF01902"/>
    </source>
</evidence>
<reference evidence="7" key="1">
    <citation type="submission" date="2021-02" db="EMBL/GenBank/DDBJ databases">
        <title>Genome sequence Cadophora malorum strain M34.</title>
        <authorList>
            <person name="Stefanovic E."/>
            <person name="Vu D."/>
            <person name="Scully C."/>
            <person name="Dijksterhuis J."/>
            <person name="Roader J."/>
            <person name="Houbraken J."/>
        </authorList>
    </citation>
    <scope>NUCLEOTIDE SEQUENCE</scope>
    <source>
        <strain evidence="7">M34</strain>
    </source>
</reference>
<dbReference type="SUPFAM" id="SSF55298">
    <property type="entry name" value="YjgF-like"/>
    <property type="match status" value="2"/>
</dbReference>
<dbReference type="InterPro" id="IPR014729">
    <property type="entry name" value="Rossmann-like_a/b/a_fold"/>
</dbReference>
<evidence type="ECO:0000256" key="5">
    <source>
        <dbReference type="ARBA" id="ARBA00048108"/>
    </source>
</evidence>
<protein>
    <recommendedName>
        <fullName evidence="2">Diphthine--ammonia ligase</fullName>
        <ecNumber evidence="1">6.3.1.14</ecNumber>
    </recommendedName>
    <alternativeName>
        <fullName evidence="3">Diphthamide synthase</fullName>
    </alternativeName>
    <alternativeName>
        <fullName evidence="4">Diphthamide synthetase</fullName>
    </alternativeName>
</protein>
<dbReference type="Gene3D" id="3.30.1330.40">
    <property type="entry name" value="RutC-like"/>
    <property type="match status" value="2"/>
</dbReference>
<dbReference type="InterPro" id="IPR035959">
    <property type="entry name" value="RutC-like_sf"/>
</dbReference>
<dbReference type="Proteomes" id="UP000664132">
    <property type="component" value="Unassembled WGS sequence"/>
</dbReference>
<evidence type="ECO:0000256" key="4">
    <source>
        <dbReference type="ARBA" id="ARBA00031552"/>
    </source>
</evidence>
<dbReference type="GO" id="GO:0017183">
    <property type="term" value="P:protein histidyl modification to diphthamide"/>
    <property type="evidence" value="ECO:0007669"/>
    <property type="project" value="TreeGrafter"/>
</dbReference>
<evidence type="ECO:0000256" key="1">
    <source>
        <dbReference type="ARBA" id="ARBA00012089"/>
    </source>
</evidence>
<dbReference type="PANTHER" id="PTHR12196:SF2">
    <property type="entry name" value="DIPHTHINE--AMMONIA LIGASE"/>
    <property type="match status" value="1"/>
</dbReference>
<dbReference type="InterPro" id="IPR030662">
    <property type="entry name" value="DPH6/MJ0570"/>
</dbReference>
<dbReference type="InterPro" id="IPR002761">
    <property type="entry name" value="Diphthami_syn_dom"/>
</dbReference>
<name>A0A8H7T8B7_9HELO</name>
<evidence type="ECO:0000313" key="7">
    <source>
        <dbReference type="EMBL" id="KAG4414156.1"/>
    </source>
</evidence>
<dbReference type="NCBIfam" id="TIGR00290">
    <property type="entry name" value="MJ0570_dom"/>
    <property type="match status" value="1"/>
</dbReference>
<dbReference type="EC" id="6.3.1.14" evidence="1"/>
<dbReference type="Gene3D" id="3.90.1490.10">
    <property type="entry name" value="putative n-type atp pyrophosphatase, domain 2"/>
    <property type="match status" value="1"/>
</dbReference>
<dbReference type="InterPro" id="IPR006175">
    <property type="entry name" value="YjgF/YER057c/UK114"/>
</dbReference>
<dbReference type="Pfam" id="PF01042">
    <property type="entry name" value="Ribonuc_L-PSP"/>
    <property type="match status" value="1"/>
</dbReference>
<dbReference type="AlphaFoldDB" id="A0A8H7T8B7"/>
<organism evidence="7 8">
    <name type="scientific">Cadophora malorum</name>
    <dbReference type="NCBI Taxonomy" id="108018"/>
    <lineage>
        <taxon>Eukaryota</taxon>
        <taxon>Fungi</taxon>
        <taxon>Dikarya</taxon>
        <taxon>Ascomycota</taxon>
        <taxon>Pezizomycotina</taxon>
        <taxon>Leotiomycetes</taxon>
        <taxon>Helotiales</taxon>
        <taxon>Ploettnerulaceae</taxon>
        <taxon>Cadophora</taxon>
    </lineage>
</organism>
<dbReference type="CDD" id="cd06156">
    <property type="entry name" value="eu_AANH_C_2"/>
    <property type="match status" value="1"/>
</dbReference>
<gene>
    <name evidence="7" type="ORF">IFR04_012722</name>
</gene>
<evidence type="ECO:0000256" key="2">
    <source>
        <dbReference type="ARBA" id="ARBA00018426"/>
    </source>
</evidence>
<dbReference type="Pfam" id="PF01902">
    <property type="entry name" value="Diphthami_syn_2"/>
    <property type="match status" value="1"/>
</dbReference>
<proteinExistence type="predicted"/>
<dbReference type="OrthoDB" id="686384at2759"/>
<dbReference type="GO" id="GO:0017178">
    <property type="term" value="F:diphthine-ammonia ligase activity"/>
    <property type="evidence" value="ECO:0007669"/>
    <property type="project" value="UniProtKB-EC"/>
</dbReference>
<dbReference type="CDD" id="cd06155">
    <property type="entry name" value="eu_AANH_C_1"/>
    <property type="match status" value="1"/>
</dbReference>
<comment type="caution">
    <text evidence="7">The sequence shown here is derived from an EMBL/GenBank/DDBJ whole genome shotgun (WGS) entry which is preliminary data.</text>
</comment>
<comment type="catalytic activity">
    <reaction evidence="5">
        <text>diphthine-[translation elongation factor 2] + NH4(+) + ATP = diphthamide-[translation elongation factor 2] + AMP + diphosphate + H(+)</text>
        <dbReference type="Rhea" id="RHEA:19753"/>
        <dbReference type="Rhea" id="RHEA-COMP:10172"/>
        <dbReference type="Rhea" id="RHEA-COMP:10174"/>
        <dbReference type="ChEBI" id="CHEBI:15378"/>
        <dbReference type="ChEBI" id="CHEBI:16692"/>
        <dbReference type="ChEBI" id="CHEBI:28938"/>
        <dbReference type="ChEBI" id="CHEBI:30616"/>
        <dbReference type="ChEBI" id="CHEBI:33019"/>
        <dbReference type="ChEBI" id="CHEBI:82696"/>
        <dbReference type="ChEBI" id="CHEBI:456215"/>
        <dbReference type="EC" id="6.3.1.14"/>
    </reaction>
</comment>
<accession>A0A8H7T8B7</accession>
<feature type="domain" description="Diphthamide synthase" evidence="6">
    <location>
        <begin position="127"/>
        <end position="287"/>
    </location>
</feature>
<keyword evidence="8" id="KW-1185">Reference proteome</keyword>
<dbReference type="CDD" id="cd01994">
    <property type="entry name" value="AANH_PF0828-like"/>
    <property type="match status" value="1"/>
</dbReference>
<dbReference type="EMBL" id="JAFJYH010000279">
    <property type="protein sequence ID" value="KAG4414156.1"/>
    <property type="molecule type" value="Genomic_DNA"/>
</dbReference>
<dbReference type="PANTHER" id="PTHR12196">
    <property type="entry name" value="DOMAIN OF UNKNOWN FUNCTION 71 DUF71 -CONTAINING PROTEIN"/>
    <property type="match status" value="1"/>
</dbReference>
<dbReference type="Gene3D" id="3.40.50.620">
    <property type="entry name" value="HUPs"/>
    <property type="match status" value="1"/>
</dbReference>